<feature type="domain" description="Sulfide dehydrogenase [flavocytochrome c] flavoprotein chain central" evidence="5">
    <location>
        <begin position="170"/>
        <end position="285"/>
    </location>
</feature>
<keyword evidence="7" id="KW-1185">Reference proteome</keyword>
<keyword evidence="1" id="KW-0285">Flavoprotein</keyword>
<feature type="domain" description="Flavocytochrome c sulphide dehydrogenase flavin-binding" evidence="4">
    <location>
        <begin position="361"/>
        <end position="426"/>
    </location>
</feature>
<dbReference type="InterPro" id="IPR006311">
    <property type="entry name" value="TAT_signal"/>
</dbReference>
<dbReference type="InterPro" id="IPR049386">
    <property type="entry name" value="FCSD_central"/>
</dbReference>
<dbReference type="Pfam" id="PF09242">
    <property type="entry name" value="FCSD-flav_bind"/>
    <property type="match status" value="1"/>
</dbReference>
<evidence type="ECO:0000256" key="2">
    <source>
        <dbReference type="ARBA" id="ARBA00022827"/>
    </source>
</evidence>
<dbReference type="Gene3D" id="3.90.760.10">
    <property type="entry name" value="Flavocytochrome c sulphide dehydrogenase, flavin-binding domain"/>
    <property type="match status" value="1"/>
</dbReference>
<dbReference type="InterPro" id="IPR037092">
    <property type="entry name" value="FlavoCytC_S_DH_flav-bd_sf"/>
</dbReference>
<dbReference type="InterPro" id="IPR015323">
    <property type="entry name" value="FlavoCytC_S_DH_flav-bd"/>
</dbReference>
<dbReference type="InterPro" id="IPR052541">
    <property type="entry name" value="SQRD"/>
</dbReference>
<evidence type="ECO:0000313" key="7">
    <source>
        <dbReference type="Proteomes" id="UP000266313"/>
    </source>
</evidence>
<accession>A0A250KQ78</accession>
<dbReference type="FunFam" id="3.50.50.60:FF:000234">
    <property type="entry name" value="Flavocytochrome C sulfide dehydrogenase"/>
    <property type="match status" value="1"/>
</dbReference>
<evidence type="ECO:0000259" key="3">
    <source>
        <dbReference type="Pfam" id="PF07992"/>
    </source>
</evidence>
<dbReference type="Proteomes" id="UP000266313">
    <property type="component" value="Chromosome"/>
</dbReference>
<dbReference type="PANTHER" id="PTHR43755">
    <property type="match status" value="1"/>
</dbReference>
<dbReference type="GO" id="GO:0050660">
    <property type="term" value="F:flavin adenine dinucleotide binding"/>
    <property type="evidence" value="ECO:0007669"/>
    <property type="project" value="InterPro"/>
</dbReference>
<keyword evidence="2" id="KW-0274">FAD</keyword>
<evidence type="ECO:0000259" key="4">
    <source>
        <dbReference type="Pfam" id="PF09242"/>
    </source>
</evidence>
<dbReference type="AlphaFoldDB" id="A0A250KQ78"/>
<dbReference type="SUPFAM" id="SSF55424">
    <property type="entry name" value="FAD/NAD-linked reductases, dimerisation (C-terminal) domain"/>
    <property type="match status" value="1"/>
</dbReference>
<dbReference type="InterPro" id="IPR016156">
    <property type="entry name" value="FAD/NAD-linked_Rdtase_dimer_sf"/>
</dbReference>
<dbReference type="KEGG" id="mmai:sS8_1791"/>
<feature type="domain" description="FAD/NAD(P)-binding" evidence="3">
    <location>
        <begin position="39"/>
        <end position="152"/>
    </location>
</feature>
<dbReference type="PANTHER" id="PTHR43755:SF1">
    <property type="entry name" value="FAD-DEPENDENT PYRIDINE NUCLEOTIDE-DISULPHIDE OXIDOREDUCTASE"/>
    <property type="match status" value="1"/>
</dbReference>
<dbReference type="RefSeq" id="WP_170161007.1">
    <property type="nucleotide sequence ID" value="NZ_AP017928.1"/>
</dbReference>
<dbReference type="Gene3D" id="3.50.50.60">
    <property type="entry name" value="FAD/NAD(P)-binding domain"/>
    <property type="match status" value="2"/>
</dbReference>
<dbReference type="InterPro" id="IPR023753">
    <property type="entry name" value="FAD/NAD-binding_dom"/>
</dbReference>
<dbReference type="PROSITE" id="PS51318">
    <property type="entry name" value="TAT"/>
    <property type="match status" value="1"/>
</dbReference>
<evidence type="ECO:0000259" key="5">
    <source>
        <dbReference type="Pfam" id="PF21706"/>
    </source>
</evidence>
<proteinExistence type="predicted"/>
<dbReference type="Pfam" id="PF21706">
    <property type="entry name" value="FCSD_central"/>
    <property type="match status" value="1"/>
</dbReference>
<sequence length="427" mass="46828">MARLSRRSFIKWASMVGALGAYGCSANLSALREKSVKARIAVVGGGFAGASVAKYLKMLGQNLDVTLIEREAVYLSCPGSNEVIADLKRLDELRRDYDILGNSQGIRIVRAEINAIDADRRAVLLTDGSAVPYDRLIVAPGIDFRWEEVDGYDEKASLSVPHAWKAGPQTLLLQRQLRAMPNGGVVLITAPANPYRCPPGPYERASLIAHFLTRYKPRSKVLILDAKTRFSKQELFLHGWKELYPGMVEWISAEREGKIDRVDAESRVVFTEFNEYRADVLNVIPPQKAGKLAQSAGLTDESGWCPVDPRTFESTIVPGVHIVGDACTAPPMPKSAFAANSQAKVCAAAVIDLLQGHEPGPPSLINHCYSFLQPDYAISITGVYEYSPIEKQLTATSTGETPMDGDRRKEAEHARNWQKVIAAEAFG</sequence>
<dbReference type="GO" id="GO:0016491">
    <property type="term" value="F:oxidoreductase activity"/>
    <property type="evidence" value="ECO:0007669"/>
    <property type="project" value="InterPro"/>
</dbReference>
<dbReference type="Pfam" id="PF07992">
    <property type="entry name" value="Pyr_redox_2"/>
    <property type="match status" value="1"/>
</dbReference>
<protein>
    <submittedName>
        <fullName evidence="6">Putative oxidoreductase</fullName>
    </submittedName>
</protein>
<evidence type="ECO:0000313" key="6">
    <source>
        <dbReference type="EMBL" id="BBA33747.1"/>
    </source>
</evidence>
<dbReference type="SUPFAM" id="SSF51905">
    <property type="entry name" value="FAD/NAD(P)-binding domain"/>
    <property type="match status" value="2"/>
</dbReference>
<evidence type="ECO:0000256" key="1">
    <source>
        <dbReference type="ARBA" id="ARBA00022630"/>
    </source>
</evidence>
<gene>
    <name evidence="6" type="ORF">sS8_1791</name>
</gene>
<organism evidence="6 7">
    <name type="scientific">Methylocaldum marinum</name>
    <dbReference type="NCBI Taxonomy" id="1432792"/>
    <lineage>
        <taxon>Bacteria</taxon>
        <taxon>Pseudomonadati</taxon>
        <taxon>Pseudomonadota</taxon>
        <taxon>Gammaproteobacteria</taxon>
        <taxon>Methylococcales</taxon>
        <taxon>Methylococcaceae</taxon>
        <taxon>Methylocaldum</taxon>
    </lineage>
</organism>
<name>A0A250KQ78_9GAMM</name>
<dbReference type="PROSITE" id="PS51257">
    <property type="entry name" value="PROKAR_LIPOPROTEIN"/>
    <property type="match status" value="1"/>
</dbReference>
<reference evidence="6 7" key="1">
    <citation type="submission" date="2016-12" db="EMBL/GenBank/DDBJ databases">
        <title>Genome sequencing of Methylocaldum marinum.</title>
        <authorList>
            <person name="Takeuchi M."/>
            <person name="Kamagata Y."/>
            <person name="Hiraoka S."/>
            <person name="Oshima K."/>
            <person name="Hattori M."/>
            <person name="Iwasaki W."/>
        </authorList>
    </citation>
    <scope>NUCLEOTIDE SEQUENCE [LARGE SCALE GENOMIC DNA]</scope>
    <source>
        <strain evidence="6 7">S8</strain>
    </source>
</reference>
<dbReference type="EMBL" id="AP017928">
    <property type="protein sequence ID" value="BBA33747.1"/>
    <property type="molecule type" value="Genomic_DNA"/>
</dbReference>
<dbReference type="InterPro" id="IPR036188">
    <property type="entry name" value="FAD/NAD-bd_sf"/>
</dbReference>